<reference evidence="1" key="2">
    <citation type="submission" date="2025-09" db="UniProtKB">
        <authorList>
            <consortium name="Ensembl"/>
        </authorList>
    </citation>
    <scope>IDENTIFICATION</scope>
</reference>
<reference evidence="1" key="1">
    <citation type="submission" date="2025-08" db="UniProtKB">
        <authorList>
            <consortium name="Ensembl"/>
        </authorList>
    </citation>
    <scope>IDENTIFICATION</scope>
</reference>
<organism evidence="1 2">
    <name type="scientific">Mola mola</name>
    <name type="common">Ocean sunfish</name>
    <name type="synonym">Tetraodon mola</name>
    <dbReference type="NCBI Taxonomy" id="94237"/>
    <lineage>
        <taxon>Eukaryota</taxon>
        <taxon>Metazoa</taxon>
        <taxon>Chordata</taxon>
        <taxon>Craniata</taxon>
        <taxon>Vertebrata</taxon>
        <taxon>Euteleostomi</taxon>
        <taxon>Actinopterygii</taxon>
        <taxon>Neopterygii</taxon>
        <taxon>Teleostei</taxon>
        <taxon>Neoteleostei</taxon>
        <taxon>Acanthomorphata</taxon>
        <taxon>Eupercaria</taxon>
        <taxon>Tetraodontiformes</taxon>
        <taxon>Molidae</taxon>
        <taxon>Mola</taxon>
    </lineage>
</organism>
<sequence>ETCKNGTKRQISRISFYLEVVGVDVQLLGVQDAQLGLGGPDVVHVLHSPVQAVQHLDPVVGDVGVGLDGLWIVEVAKASEIPLSPGVNDQAPAGARDMCDCVSLAVCVPGCARQHRVWCQMEVICSGTPCYLLQRPLPRPHTRCQHALVL</sequence>
<name>A0A3Q4AHY6_MOLML</name>
<dbReference type="AlphaFoldDB" id="A0A3Q4AHY6"/>
<evidence type="ECO:0000313" key="1">
    <source>
        <dbReference type="Ensembl" id="ENSMMOP00000003800.1"/>
    </source>
</evidence>
<dbReference type="Ensembl" id="ENSMMOT00000003870.1">
    <property type="protein sequence ID" value="ENSMMOP00000003800.1"/>
    <property type="gene ID" value="ENSMMOG00000003043.1"/>
</dbReference>
<evidence type="ECO:0000313" key="2">
    <source>
        <dbReference type="Proteomes" id="UP000261620"/>
    </source>
</evidence>
<dbReference type="Proteomes" id="UP000261620">
    <property type="component" value="Unplaced"/>
</dbReference>
<proteinExistence type="predicted"/>
<keyword evidence="2" id="KW-1185">Reference proteome</keyword>
<dbReference type="OMA" id="LWIVEVA"/>
<accession>A0A3Q4AHY6</accession>
<protein>
    <submittedName>
        <fullName evidence="1">Uncharacterized protein</fullName>
    </submittedName>
</protein>